<feature type="domain" description="DDE-1" evidence="2">
    <location>
        <begin position="207"/>
        <end position="341"/>
    </location>
</feature>
<evidence type="ECO:0000313" key="3">
    <source>
        <dbReference type="EMBL" id="CAK1581938.1"/>
    </source>
</evidence>
<sequence>MPRVYKPDPRGRRYKKYDTNIIQKAVDEYSEGGSSLDTIAKKYQIHRSVLYRHCHKTMKTHGGQTVLSKDTEQEFIKYINICANWGYPLEAYDLRLLVKLYLDRLGVNEKRFKNNMPGPDFVASFLKRHRDVISHRISQNIKRNRAAVSEEIIKKYFEELKISLNDVCMCNVINYDETNLADDPGRKKIIARKGTKYPERVMNHSKSAVSVMFSCTAEGDLLPPYVVYKSQNLYDTWISKGPKGTRYNRSQSGWFDGPIFEDWVKSIIIPYFQGKSGKKILIGDNLSSHLSIDLIKLCYEEDIHFIFLPANSTHITQPLDVAFFRPMKMAWRNIIFQWKKTDGRKLATIPKGYFPTLLSKLIDTLKVNAKENILAGFRKTGINPFDPIQVLNRLPEHEDNKHRIEAVNESVLDILKEMRYGTTNVVEPKRKRKIEVEPGKCASVEESYVETEVENREPKKKQKKTEKRVKDTKKDQNECNNEQSTFKGKGVGKKTKTPLNAPIVENEPTLTDNYLGIESMPVVMFGDDIVIDHTETVENDNKNYSDNTISNNEIKESDKVKILSDISITNSKLVKDTISIGALKLIPPSTKLKIISKAAIGNKQNIIRNQPKKLNYYRNDEEIIYELMKD</sequence>
<dbReference type="InterPro" id="IPR004875">
    <property type="entry name" value="DDE_SF_endonuclease_dom"/>
</dbReference>
<evidence type="ECO:0000256" key="1">
    <source>
        <dbReference type="SAM" id="MobiDB-lite"/>
    </source>
</evidence>
<protein>
    <recommendedName>
        <fullName evidence="2">DDE-1 domain-containing protein</fullName>
    </recommendedName>
</protein>
<dbReference type="Proteomes" id="UP001314205">
    <property type="component" value="Unassembled WGS sequence"/>
</dbReference>
<dbReference type="Pfam" id="PF03184">
    <property type="entry name" value="DDE_1"/>
    <property type="match status" value="1"/>
</dbReference>
<evidence type="ECO:0000259" key="2">
    <source>
        <dbReference type="Pfam" id="PF03184"/>
    </source>
</evidence>
<feature type="region of interest" description="Disordered" evidence="1">
    <location>
        <begin position="448"/>
        <end position="499"/>
    </location>
</feature>
<dbReference type="InterPro" id="IPR036397">
    <property type="entry name" value="RNaseH_sf"/>
</dbReference>
<evidence type="ECO:0000313" key="4">
    <source>
        <dbReference type="EMBL" id="CAK1591958.1"/>
    </source>
</evidence>
<feature type="compositionally biased region" description="Basic and acidic residues" evidence="1">
    <location>
        <begin position="468"/>
        <end position="477"/>
    </location>
</feature>
<dbReference type="GO" id="GO:0003677">
    <property type="term" value="F:DNA binding"/>
    <property type="evidence" value="ECO:0007669"/>
    <property type="project" value="TreeGrafter"/>
</dbReference>
<accession>A0AAV1L9K2</accession>
<gene>
    <name evidence="4" type="ORF">PARMNEM_LOCUS12058</name>
    <name evidence="3" type="ORF">PARMNEM_LOCUS3539</name>
</gene>
<organism evidence="4 5">
    <name type="scientific">Parnassius mnemosyne</name>
    <name type="common">clouded apollo</name>
    <dbReference type="NCBI Taxonomy" id="213953"/>
    <lineage>
        <taxon>Eukaryota</taxon>
        <taxon>Metazoa</taxon>
        <taxon>Ecdysozoa</taxon>
        <taxon>Arthropoda</taxon>
        <taxon>Hexapoda</taxon>
        <taxon>Insecta</taxon>
        <taxon>Pterygota</taxon>
        <taxon>Neoptera</taxon>
        <taxon>Endopterygota</taxon>
        <taxon>Lepidoptera</taxon>
        <taxon>Glossata</taxon>
        <taxon>Ditrysia</taxon>
        <taxon>Papilionoidea</taxon>
        <taxon>Papilionidae</taxon>
        <taxon>Parnassiinae</taxon>
        <taxon>Parnassini</taxon>
        <taxon>Parnassius</taxon>
        <taxon>Driopa</taxon>
    </lineage>
</organism>
<dbReference type="GO" id="GO:0005634">
    <property type="term" value="C:nucleus"/>
    <property type="evidence" value="ECO:0007669"/>
    <property type="project" value="TreeGrafter"/>
</dbReference>
<dbReference type="Gene3D" id="3.30.420.10">
    <property type="entry name" value="Ribonuclease H-like superfamily/Ribonuclease H"/>
    <property type="match status" value="1"/>
</dbReference>
<dbReference type="EMBL" id="CAVLGL010000035">
    <property type="protein sequence ID" value="CAK1581938.1"/>
    <property type="molecule type" value="Genomic_DNA"/>
</dbReference>
<dbReference type="AlphaFoldDB" id="A0AAV1L9K2"/>
<proteinExistence type="predicted"/>
<dbReference type="PANTHER" id="PTHR19303">
    <property type="entry name" value="TRANSPOSON"/>
    <property type="match status" value="1"/>
</dbReference>
<comment type="caution">
    <text evidence="4">The sequence shown here is derived from an EMBL/GenBank/DDBJ whole genome shotgun (WGS) entry which is preliminary data.</text>
</comment>
<dbReference type="EMBL" id="CAVLGL010000087">
    <property type="protein sequence ID" value="CAK1591958.1"/>
    <property type="molecule type" value="Genomic_DNA"/>
</dbReference>
<evidence type="ECO:0000313" key="5">
    <source>
        <dbReference type="Proteomes" id="UP001314205"/>
    </source>
</evidence>
<reference evidence="4 5" key="1">
    <citation type="submission" date="2023-11" db="EMBL/GenBank/DDBJ databases">
        <authorList>
            <person name="Hedman E."/>
            <person name="Englund M."/>
            <person name="Stromberg M."/>
            <person name="Nyberg Akerstrom W."/>
            <person name="Nylinder S."/>
            <person name="Jareborg N."/>
            <person name="Kallberg Y."/>
            <person name="Kronander E."/>
        </authorList>
    </citation>
    <scope>NUCLEOTIDE SEQUENCE [LARGE SCALE GENOMIC DNA]</scope>
</reference>
<dbReference type="PANTHER" id="PTHR19303:SF57">
    <property type="entry name" value="HTH CENPB-TYPE DOMAIN-CONTAINING PROTEIN"/>
    <property type="match status" value="1"/>
</dbReference>
<dbReference type="InterPro" id="IPR050863">
    <property type="entry name" value="CenT-Element_Derived"/>
</dbReference>
<keyword evidence="5" id="KW-1185">Reference proteome</keyword>
<feature type="compositionally biased region" description="Basic residues" evidence="1">
    <location>
        <begin position="458"/>
        <end position="467"/>
    </location>
</feature>
<name>A0AAV1L9K2_9NEOP</name>